<dbReference type="GO" id="GO:0008962">
    <property type="term" value="F:phosphatidylglycerophosphatase activity"/>
    <property type="evidence" value="ECO:0007669"/>
    <property type="project" value="InterPro"/>
</dbReference>
<dbReference type="FunFam" id="3.40.50.1000:FF:000165">
    <property type="entry name" value="HAD superfamily phosphatase"/>
    <property type="match status" value="1"/>
</dbReference>
<evidence type="ECO:0000256" key="1">
    <source>
        <dbReference type="SAM" id="MobiDB-lite"/>
    </source>
</evidence>
<dbReference type="InterPro" id="IPR023214">
    <property type="entry name" value="HAD_sf"/>
</dbReference>
<dbReference type="SUPFAM" id="SSF56784">
    <property type="entry name" value="HAD-like"/>
    <property type="match status" value="1"/>
</dbReference>
<dbReference type="PANTHER" id="PTHR19288">
    <property type="entry name" value="4-NITROPHENYLPHOSPHATASE-RELATED"/>
    <property type="match status" value="1"/>
</dbReference>
<evidence type="ECO:0000313" key="2">
    <source>
        <dbReference type="EMBL" id="EAQ90520.1"/>
    </source>
</evidence>
<accession>Q2HBE9</accession>
<dbReference type="EMBL" id="CH408030">
    <property type="protein sequence ID" value="EAQ90520.1"/>
    <property type="molecule type" value="Genomic_DNA"/>
</dbReference>
<dbReference type="GeneID" id="4388756"/>
<name>Q2HBE9_CHAGB</name>
<dbReference type="Proteomes" id="UP000001056">
    <property type="component" value="Unassembled WGS sequence"/>
</dbReference>
<dbReference type="GO" id="GO:0032049">
    <property type="term" value="P:cardiolipin biosynthetic process"/>
    <property type="evidence" value="ECO:0007669"/>
    <property type="project" value="TreeGrafter"/>
</dbReference>
<keyword evidence="3" id="KW-1185">Reference proteome</keyword>
<evidence type="ECO:0008006" key="4">
    <source>
        <dbReference type="Google" id="ProtNLM"/>
    </source>
</evidence>
<dbReference type="RefSeq" id="XP_001228971.1">
    <property type="nucleotide sequence ID" value="XM_001228970.1"/>
</dbReference>
<dbReference type="OrthoDB" id="198652at2759"/>
<protein>
    <recommendedName>
        <fullName evidence="4">Phosphatidylglycerophosphatase GEP4, mitochondrial</fullName>
    </recommendedName>
</protein>
<reference evidence="3" key="1">
    <citation type="journal article" date="2015" name="Genome Announc.">
        <title>Draft genome sequence of the cellulolytic fungus Chaetomium globosum.</title>
        <authorList>
            <person name="Cuomo C.A."/>
            <person name="Untereiner W.A."/>
            <person name="Ma L.-J."/>
            <person name="Grabherr M."/>
            <person name="Birren B.W."/>
        </authorList>
    </citation>
    <scope>NUCLEOTIDE SEQUENCE [LARGE SCALE GENOMIC DNA]</scope>
    <source>
        <strain evidence="3">ATCC 6205 / CBS 148.51 / DSM 1962 / NBRC 6347 / NRRL 1970</strain>
    </source>
</reference>
<dbReference type="InterPro" id="IPR027706">
    <property type="entry name" value="PGP_Pase"/>
</dbReference>
<feature type="region of interest" description="Disordered" evidence="1">
    <location>
        <begin position="1"/>
        <end position="26"/>
    </location>
</feature>
<feature type="region of interest" description="Disordered" evidence="1">
    <location>
        <begin position="295"/>
        <end position="315"/>
    </location>
</feature>
<dbReference type="eggNOG" id="KOG2961">
    <property type="taxonomic scope" value="Eukaryota"/>
</dbReference>
<dbReference type="AlphaFoldDB" id="Q2HBE9"/>
<dbReference type="STRING" id="306901.Q2HBE9"/>
<organism evidence="2 3">
    <name type="scientific">Chaetomium globosum (strain ATCC 6205 / CBS 148.51 / DSM 1962 / NBRC 6347 / NRRL 1970)</name>
    <name type="common">Soil fungus</name>
    <dbReference type="NCBI Taxonomy" id="306901"/>
    <lineage>
        <taxon>Eukaryota</taxon>
        <taxon>Fungi</taxon>
        <taxon>Dikarya</taxon>
        <taxon>Ascomycota</taxon>
        <taxon>Pezizomycotina</taxon>
        <taxon>Sordariomycetes</taxon>
        <taxon>Sordariomycetidae</taxon>
        <taxon>Sordariales</taxon>
        <taxon>Chaetomiaceae</taxon>
        <taxon>Chaetomium</taxon>
    </lineage>
</organism>
<dbReference type="Pfam" id="PF09419">
    <property type="entry name" value="PGP_phosphatase"/>
    <property type="match status" value="1"/>
</dbReference>
<dbReference type="Gene3D" id="3.40.50.1000">
    <property type="entry name" value="HAD superfamily/HAD-like"/>
    <property type="match status" value="1"/>
</dbReference>
<dbReference type="VEuPathDB" id="FungiDB:CHGG_02455"/>
<dbReference type="PANTHER" id="PTHR19288:SF25">
    <property type="entry name" value="PHOSPHATIDYLGLYCEROPHOSPHATASE GEP4, MITOCHONDRIAL"/>
    <property type="match status" value="1"/>
</dbReference>
<dbReference type="HOGENOM" id="CLU_696385_0_0_1"/>
<sequence length="396" mass="43000">MQGLGQEWVPSIETRPGPRTRLPQISHSSRGWPKLLQLQPFFTVSKSVQAVTNNFGSFPPKSHLLSLTCINFPILPNWIFLARLEPFWRCNMNLNLSASLNIFKLLAKPSLCLPHTTVATFDDLPIPLNKAFSRNGRQVDIRAVVLDKDDCFAIPDHNEVHEPYKGRFEALRAAYPGRRLLIVSNTAGATSYDVNGKLASAVEASTGVSVLAHTVKKPGCGDEIMSYFRQHPETGVTGPHQIAIVGDRLATDMMLANMMGSWGVWVKNGIVPLEQKSIVSIRWLRGFLDPRTDAMFSSQGSKGGSGPPSSLEDIRRPSPQILLSKSAMVNIGFYRSRAASTPGASGSLGSSSGRTAGTRKPYVAAEQGIVQRALGRVGPTARGATSGMINSWPRGL</sequence>
<evidence type="ECO:0000313" key="3">
    <source>
        <dbReference type="Proteomes" id="UP000001056"/>
    </source>
</evidence>
<dbReference type="GO" id="GO:0005739">
    <property type="term" value="C:mitochondrion"/>
    <property type="evidence" value="ECO:0007669"/>
    <property type="project" value="TreeGrafter"/>
</dbReference>
<dbReference type="InParanoid" id="Q2HBE9"/>
<dbReference type="InterPro" id="IPR036412">
    <property type="entry name" value="HAD-like_sf"/>
</dbReference>
<dbReference type="NCBIfam" id="TIGR01668">
    <property type="entry name" value="YqeG_hyp_ppase"/>
    <property type="match status" value="1"/>
</dbReference>
<proteinExistence type="predicted"/>
<feature type="compositionally biased region" description="Low complexity" evidence="1">
    <location>
        <begin position="339"/>
        <end position="358"/>
    </location>
</feature>
<dbReference type="InterPro" id="IPR010021">
    <property type="entry name" value="PGPP1/Gep4"/>
</dbReference>
<gene>
    <name evidence="2" type="ORF">CHGG_02455</name>
</gene>
<feature type="region of interest" description="Disordered" evidence="1">
    <location>
        <begin position="339"/>
        <end position="359"/>
    </location>
</feature>